<organism evidence="3 4">
    <name type="scientific">Tsuneonella deserti</name>
    <dbReference type="NCBI Taxonomy" id="2035528"/>
    <lineage>
        <taxon>Bacteria</taxon>
        <taxon>Pseudomonadati</taxon>
        <taxon>Pseudomonadota</taxon>
        <taxon>Alphaproteobacteria</taxon>
        <taxon>Sphingomonadales</taxon>
        <taxon>Erythrobacteraceae</taxon>
        <taxon>Tsuneonella</taxon>
    </lineage>
</organism>
<dbReference type="Pfam" id="PF00582">
    <property type="entry name" value="Usp"/>
    <property type="match status" value="1"/>
</dbReference>
<evidence type="ECO:0000259" key="2">
    <source>
        <dbReference type="Pfam" id="PF00582"/>
    </source>
</evidence>
<dbReference type="RefSeq" id="WP_188645150.1">
    <property type="nucleotide sequence ID" value="NZ_BMKL01000001.1"/>
</dbReference>
<gene>
    <name evidence="3" type="ORF">GCM10011515_21680</name>
</gene>
<dbReference type="SUPFAM" id="SSF52402">
    <property type="entry name" value="Adenine nucleotide alpha hydrolases-like"/>
    <property type="match status" value="2"/>
</dbReference>
<dbReference type="EMBL" id="BMKL01000001">
    <property type="protein sequence ID" value="GGE01621.1"/>
    <property type="molecule type" value="Genomic_DNA"/>
</dbReference>
<proteinExistence type="inferred from homology"/>
<dbReference type="Gene3D" id="3.40.50.12370">
    <property type="match status" value="1"/>
</dbReference>
<evidence type="ECO:0000313" key="4">
    <source>
        <dbReference type="Proteomes" id="UP000619041"/>
    </source>
</evidence>
<name>A0ABQ1SCC9_9SPHN</name>
<sequence length="270" mass="29349">MRSILIHVDSDHAFEARVQTSLDLARAFQAHVTFLQAIPYELGVPGDAYGAMITEAAVAFQEAADRVRSELEARLAREDLAWDWCQLDGWSKVIVNRRSALSDLVVLGPHQPFDAKGAPSPLVSDVALHSRTPLLLVPEETRAFEFDRPAIVAWNGSLESAHALRAAVPLLREMAGVVLVEVTDPEPKEQPALPSLEGAEYLARHDVRCEIVAISQEGSVAETLSDAASVRKAGLLVMGAYGHSRSLEWAFGGVTRQLLARPPLPIFAAH</sequence>
<comment type="caution">
    <text evidence="3">The sequence shown here is derived from an EMBL/GenBank/DDBJ whole genome shotgun (WGS) entry which is preliminary data.</text>
</comment>
<dbReference type="PANTHER" id="PTHR46268:SF15">
    <property type="entry name" value="UNIVERSAL STRESS PROTEIN HP_0031"/>
    <property type="match status" value="1"/>
</dbReference>
<comment type="similarity">
    <text evidence="1">Belongs to the universal stress protein A family.</text>
</comment>
<dbReference type="PANTHER" id="PTHR46268">
    <property type="entry name" value="STRESS RESPONSE PROTEIN NHAX"/>
    <property type="match status" value="1"/>
</dbReference>
<feature type="domain" description="UspA" evidence="2">
    <location>
        <begin position="151"/>
        <end position="266"/>
    </location>
</feature>
<dbReference type="CDD" id="cd00293">
    <property type="entry name" value="USP-like"/>
    <property type="match status" value="1"/>
</dbReference>
<dbReference type="Proteomes" id="UP000619041">
    <property type="component" value="Unassembled WGS sequence"/>
</dbReference>
<evidence type="ECO:0000256" key="1">
    <source>
        <dbReference type="ARBA" id="ARBA00008791"/>
    </source>
</evidence>
<reference evidence="4" key="1">
    <citation type="journal article" date="2019" name="Int. J. Syst. Evol. Microbiol.">
        <title>The Global Catalogue of Microorganisms (GCM) 10K type strain sequencing project: providing services to taxonomists for standard genome sequencing and annotation.</title>
        <authorList>
            <consortium name="The Broad Institute Genomics Platform"/>
            <consortium name="The Broad Institute Genome Sequencing Center for Infectious Disease"/>
            <person name="Wu L."/>
            <person name="Ma J."/>
        </authorList>
    </citation>
    <scope>NUCLEOTIDE SEQUENCE [LARGE SCALE GENOMIC DNA]</scope>
    <source>
        <strain evidence="4">CGMCC 1.15959</strain>
    </source>
</reference>
<evidence type="ECO:0000313" key="3">
    <source>
        <dbReference type="EMBL" id="GGE01621.1"/>
    </source>
</evidence>
<keyword evidence="4" id="KW-1185">Reference proteome</keyword>
<protein>
    <submittedName>
        <fullName evidence="3">Universal stress protein A</fullName>
    </submittedName>
</protein>
<accession>A0ABQ1SCC9</accession>
<dbReference type="InterPro" id="IPR006016">
    <property type="entry name" value="UspA"/>
</dbReference>